<dbReference type="AlphaFoldDB" id="A0A8J7IM43"/>
<comment type="caution">
    <text evidence="2">The sequence shown here is derived from an EMBL/GenBank/DDBJ whole genome shotgun (WGS) entry which is preliminary data.</text>
</comment>
<keyword evidence="3" id="KW-1185">Reference proteome</keyword>
<reference evidence="2" key="1">
    <citation type="submission" date="2020-10" db="EMBL/GenBank/DDBJ databases">
        <title>Paenihalocynthiibacter styelae gen. nov., sp. nov., isolated from stalked sea squirt Styela clava.</title>
        <authorList>
            <person name="Kim Y.-O."/>
            <person name="Yoon J.-H."/>
        </authorList>
    </citation>
    <scope>NUCLEOTIDE SEQUENCE</scope>
    <source>
        <strain evidence="2">MYP1-1</strain>
    </source>
</reference>
<dbReference type="Proteomes" id="UP000640583">
    <property type="component" value="Unassembled WGS sequence"/>
</dbReference>
<name>A0A8J7IM43_9RHOB</name>
<evidence type="ECO:0000313" key="3">
    <source>
        <dbReference type="Proteomes" id="UP000640583"/>
    </source>
</evidence>
<sequence>MKLSHIKSASSHWFRNLIWLQRHPRPYRTGNPDHLARRLGTHLARDIGLTPPPRQTPAPRHPML</sequence>
<accession>A0A8J7IM43</accession>
<proteinExistence type="predicted"/>
<feature type="region of interest" description="Disordered" evidence="1">
    <location>
        <begin position="43"/>
        <end position="64"/>
    </location>
</feature>
<dbReference type="EMBL" id="JADCKQ010000003">
    <property type="protein sequence ID" value="MBI1493066.1"/>
    <property type="molecule type" value="Genomic_DNA"/>
</dbReference>
<evidence type="ECO:0000256" key="1">
    <source>
        <dbReference type="SAM" id="MobiDB-lite"/>
    </source>
</evidence>
<dbReference type="RefSeq" id="WP_228847923.1">
    <property type="nucleotide sequence ID" value="NZ_JADCKQ010000003.1"/>
</dbReference>
<gene>
    <name evidence="2" type="ORF">H1D41_05390</name>
</gene>
<protein>
    <submittedName>
        <fullName evidence="2">Uncharacterized protein</fullName>
    </submittedName>
</protein>
<evidence type="ECO:0000313" key="2">
    <source>
        <dbReference type="EMBL" id="MBI1493066.1"/>
    </source>
</evidence>
<organism evidence="2 3">
    <name type="scientific">Halocynthiibacter styelae</name>
    <dbReference type="NCBI Taxonomy" id="2761955"/>
    <lineage>
        <taxon>Bacteria</taxon>
        <taxon>Pseudomonadati</taxon>
        <taxon>Pseudomonadota</taxon>
        <taxon>Alphaproteobacteria</taxon>
        <taxon>Rhodobacterales</taxon>
        <taxon>Paracoccaceae</taxon>
        <taxon>Halocynthiibacter</taxon>
    </lineage>
</organism>
<feature type="compositionally biased region" description="Pro residues" evidence="1">
    <location>
        <begin position="50"/>
        <end position="64"/>
    </location>
</feature>